<proteinExistence type="predicted"/>
<organism evidence="2 3">
    <name type="scientific">Delftia acidovorans</name>
    <name type="common">Pseudomonas acidovorans</name>
    <name type="synonym">Comamonas acidovorans</name>
    <dbReference type="NCBI Taxonomy" id="80866"/>
    <lineage>
        <taxon>Bacteria</taxon>
        <taxon>Pseudomonadati</taxon>
        <taxon>Pseudomonadota</taxon>
        <taxon>Betaproteobacteria</taxon>
        <taxon>Burkholderiales</taxon>
        <taxon>Comamonadaceae</taxon>
        <taxon>Delftia</taxon>
    </lineage>
</organism>
<accession>A0A7T2S8K9</accession>
<sequence length="136" mass="15083">MLPFGLGQTVRFQPLQHMELALLGHEQRAARNAIHAAALCLQTLRPAAGMQARHQGHDGSQSHRSERPPGCSVSASALPAMRRRVHEDRTNDSGPLHWHSAAACVNESTWMPTQKSIRTWRNPLAPFLDFPRKAIA</sequence>
<dbReference type="Proteomes" id="UP000594778">
    <property type="component" value="Chromosome"/>
</dbReference>
<dbReference type="EMBL" id="CP065668">
    <property type="protein sequence ID" value="QPS10905.1"/>
    <property type="molecule type" value="Genomic_DNA"/>
</dbReference>
<feature type="region of interest" description="Disordered" evidence="1">
    <location>
        <begin position="50"/>
        <end position="76"/>
    </location>
</feature>
<evidence type="ECO:0000256" key="1">
    <source>
        <dbReference type="SAM" id="MobiDB-lite"/>
    </source>
</evidence>
<evidence type="ECO:0000313" key="3">
    <source>
        <dbReference type="Proteomes" id="UP000594778"/>
    </source>
</evidence>
<dbReference type="AlphaFoldDB" id="A0A7T2S8K9"/>
<gene>
    <name evidence="2" type="ORF">I6G66_13330</name>
</gene>
<dbReference type="RefSeq" id="WP_197957197.1">
    <property type="nucleotide sequence ID" value="NZ_CP065668.1"/>
</dbReference>
<evidence type="ECO:0000313" key="2">
    <source>
        <dbReference type="EMBL" id="QPS10905.1"/>
    </source>
</evidence>
<reference evidence="2 3" key="1">
    <citation type="submission" date="2020-12" db="EMBL/GenBank/DDBJ databases">
        <title>FDA dAtabase for Regulatory Grade micrObial Sequences (FDA-ARGOS): Supporting development and validation of Infectious Disease Dx tests.</title>
        <authorList>
            <person name="Sproer C."/>
            <person name="Gronow S."/>
            <person name="Severitt S."/>
            <person name="Schroder I."/>
            <person name="Tallon L."/>
            <person name="Sadzewicz L."/>
            <person name="Zhao X."/>
            <person name="Boylan J."/>
            <person name="Ott S."/>
            <person name="Bowen H."/>
            <person name="Vavikolanu K."/>
            <person name="Mehta A."/>
            <person name="Aluvathingal J."/>
            <person name="Nadendla S."/>
            <person name="Lowell S."/>
            <person name="Myers T."/>
            <person name="Yan Y."/>
            <person name="Sichtig H."/>
        </authorList>
    </citation>
    <scope>NUCLEOTIDE SEQUENCE [LARGE SCALE GENOMIC DNA]</scope>
    <source>
        <strain evidence="2 3">FDAARGOS_909</strain>
    </source>
</reference>
<feature type="compositionally biased region" description="Basic and acidic residues" evidence="1">
    <location>
        <begin position="55"/>
        <end position="67"/>
    </location>
</feature>
<protein>
    <submittedName>
        <fullName evidence="2">Uncharacterized protein</fullName>
    </submittedName>
</protein>
<name>A0A7T2S8K9_DELAC</name>